<dbReference type="Pfam" id="PF22666">
    <property type="entry name" value="Glyco_hydro_2_N2"/>
    <property type="match status" value="1"/>
</dbReference>
<keyword evidence="5" id="KW-1185">Reference proteome</keyword>
<dbReference type="InterPro" id="IPR053161">
    <property type="entry name" value="Ulvan_degrading_GH"/>
</dbReference>
<proteinExistence type="predicted"/>
<feature type="signal peptide" evidence="2">
    <location>
        <begin position="1"/>
        <end position="22"/>
    </location>
</feature>
<dbReference type="Proteomes" id="UP000435036">
    <property type="component" value="Unassembled WGS sequence"/>
</dbReference>
<dbReference type="RefSeq" id="WP_160367234.1">
    <property type="nucleotide sequence ID" value="NZ_WSQA01000001.1"/>
</dbReference>
<evidence type="ECO:0000259" key="3">
    <source>
        <dbReference type="Pfam" id="PF22666"/>
    </source>
</evidence>
<dbReference type="Pfam" id="PF17132">
    <property type="entry name" value="Glyco_hydro_106"/>
    <property type="match status" value="2"/>
</dbReference>
<evidence type="ECO:0000313" key="5">
    <source>
        <dbReference type="Proteomes" id="UP000435036"/>
    </source>
</evidence>
<dbReference type="InterPro" id="IPR008979">
    <property type="entry name" value="Galactose-bd-like_sf"/>
</dbReference>
<keyword evidence="2" id="KW-0732">Signal</keyword>
<organism evidence="4 5">
    <name type="scientific">Sphingobacterium humi</name>
    <dbReference type="NCBI Taxonomy" id="1796905"/>
    <lineage>
        <taxon>Bacteria</taxon>
        <taxon>Pseudomonadati</taxon>
        <taxon>Bacteroidota</taxon>
        <taxon>Sphingobacteriia</taxon>
        <taxon>Sphingobacteriales</taxon>
        <taxon>Sphingobacteriaceae</taxon>
        <taxon>Sphingobacterium</taxon>
    </lineage>
</organism>
<dbReference type="SUPFAM" id="SSF49785">
    <property type="entry name" value="Galactose-binding domain-like"/>
    <property type="match status" value="1"/>
</dbReference>
<dbReference type="AlphaFoldDB" id="A0A6N8KT62"/>
<keyword evidence="1 4" id="KW-0378">Hydrolase</keyword>
<dbReference type="GO" id="GO:0005975">
    <property type="term" value="P:carbohydrate metabolic process"/>
    <property type="evidence" value="ECO:0007669"/>
    <property type="project" value="InterPro"/>
</dbReference>
<feature type="domain" description="Beta-mannosidase-like galactose-binding" evidence="3">
    <location>
        <begin position="794"/>
        <end position="882"/>
    </location>
</feature>
<name>A0A6N8KT62_9SPHI</name>
<feature type="chain" id="PRO_5026725353" evidence="2">
    <location>
        <begin position="23"/>
        <end position="914"/>
    </location>
</feature>
<dbReference type="Gene3D" id="2.60.120.260">
    <property type="entry name" value="Galactose-binding domain-like"/>
    <property type="match status" value="1"/>
</dbReference>
<dbReference type="PANTHER" id="PTHR36848:SF2">
    <property type="entry name" value="SECRETED PROTEIN"/>
    <property type="match status" value="1"/>
</dbReference>
<dbReference type="InterPro" id="IPR054593">
    <property type="entry name" value="Beta-mannosidase-like_N2"/>
</dbReference>
<dbReference type="GO" id="GO:0004553">
    <property type="term" value="F:hydrolase activity, hydrolyzing O-glycosyl compounds"/>
    <property type="evidence" value="ECO:0007669"/>
    <property type="project" value="InterPro"/>
</dbReference>
<gene>
    <name evidence="4" type="ORF">GQF63_01035</name>
</gene>
<dbReference type="EMBL" id="WSQA01000001">
    <property type="protein sequence ID" value="MVZ60595.1"/>
    <property type="molecule type" value="Genomic_DNA"/>
</dbReference>
<comment type="caution">
    <text evidence="4">The sequence shown here is derived from an EMBL/GenBank/DDBJ whole genome shotgun (WGS) entry which is preliminary data.</text>
</comment>
<dbReference type="PANTHER" id="PTHR36848">
    <property type="entry name" value="DNA-BINDING PROTEIN (PUTATIVE SECRETED PROTEIN)-RELATED"/>
    <property type="match status" value="1"/>
</dbReference>
<evidence type="ECO:0000256" key="1">
    <source>
        <dbReference type="ARBA" id="ARBA00022801"/>
    </source>
</evidence>
<dbReference type="OrthoDB" id="9761519at2"/>
<sequence>MMKKKWIYSLSLVSLLQLSAAAQTSWPSVQKEMKPWTRWWWPGSAVDQKNISLELQRLQQVGFGGVEVTPIYGAKGFESRYVSFLSPSWLSLLRYTSQQADRLGMEVDLNLGTGWPFGGPQVSQHYAATKLLLEEWNLKHGETLALPLKSQDPKQTYTQALALRGYNSKGEQINLDHLLKKEQGSWTAPANLKVYAMLSGRTGQKVKRAAPGGEGFTLDHLGTASVQSYFKHFQQAFGTEATGVRAFFNDSYEVYGADWTDAFLADFERIKGYKLEDHLYAFSGKSDDKDAEARLKSDYREVVSEILEQHFLRPFTQFAHQMGSLSKNQAHGSPGNLLDLYGSTDIAECETFGSSAFDIPHLRRDSADVRNVDPDPMMFKFASSASHTQGKKLTSSETFTWLTEHFRTSLSQAKPEVEQLFLSGVNHVFYHGTTYSPEDVPFPGWLFYASVNFTHHNPFWSNLLGLNQYITRVQSILQSTQADNELLIYWPIYDIWHDQDKAFKQLSVHHVDHWLWPTAFYKQSMNLQRRGYGVDFISDQQLSRTTFDQGHLRTHAEAKPYQAIFIPETQYFSEETLAQLLSLAEQGATLLFQAVPQQVPGYHDVEKRQQKLQALWQKIGFDANEPNQYSRYGKGKVYLTQDIVSALETEKLFGEELSRTGLKFHRRIADGAHYYYLVNHQAKAVDTWVKLQAEGSSISLMDPQSGELKQLPIQEGRIRVQLEPGYAWILKVDQSTPALPAFRYLENEKVLPVFNQPWKLSFVKGGPKLPTGKTLKKLQYWTDFKESSYQNFSGTAAYETTFQLKKEQQKNYRLNLDGLGESAQIFVNGQDAGYIWAQPYQLDIAAYLKDGKNSIRIEVSNLMANRIRYMDQQKITWRNYHEINFVNINYEPFDAGKWAVMESGLQGPIQLISY</sequence>
<evidence type="ECO:0000313" key="4">
    <source>
        <dbReference type="EMBL" id="MVZ60595.1"/>
    </source>
</evidence>
<protein>
    <submittedName>
        <fullName evidence="4">Glycoside hydrolase</fullName>
    </submittedName>
</protein>
<dbReference type="NCBIfam" id="NF045579">
    <property type="entry name" value="rhamnoside_JR"/>
    <property type="match status" value="1"/>
</dbReference>
<accession>A0A6N8KT62</accession>
<evidence type="ECO:0000256" key="2">
    <source>
        <dbReference type="SAM" id="SignalP"/>
    </source>
</evidence>
<reference evidence="4 5" key="1">
    <citation type="submission" date="2019-12" db="EMBL/GenBank/DDBJ databases">
        <authorList>
            <person name="Dong K."/>
        </authorList>
    </citation>
    <scope>NUCLEOTIDE SEQUENCE [LARGE SCALE GENOMIC DNA]</scope>
    <source>
        <strain evidence="4 5">JCM 31225</strain>
    </source>
</reference>